<organism evidence="1 3">
    <name type="scientific">Adineta steineri</name>
    <dbReference type="NCBI Taxonomy" id="433720"/>
    <lineage>
        <taxon>Eukaryota</taxon>
        <taxon>Metazoa</taxon>
        <taxon>Spiralia</taxon>
        <taxon>Gnathifera</taxon>
        <taxon>Rotifera</taxon>
        <taxon>Eurotatoria</taxon>
        <taxon>Bdelloidea</taxon>
        <taxon>Adinetida</taxon>
        <taxon>Adinetidae</taxon>
        <taxon>Adineta</taxon>
    </lineage>
</organism>
<protein>
    <submittedName>
        <fullName evidence="1">Uncharacterized protein</fullName>
    </submittedName>
</protein>
<evidence type="ECO:0000313" key="1">
    <source>
        <dbReference type="EMBL" id="CAF1455063.1"/>
    </source>
</evidence>
<dbReference type="EMBL" id="CAJNOE010001863">
    <property type="protein sequence ID" value="CAF1455063.1"/>
    <property type="molecule type" value="Genomic_DNA"/>
</dbReference>
<sequence>MSAVMIDEYPTQLFETNIFKNFTQNDFNDKFHIDEISGIKMDEAAVSVGQLLKNHKLLDLLGVCNIHNHFHLKENEIVLAKASVANDNDSISHFDINMTSPNYLHLKATNLDSNMHPVPYMWAYDKQSKMFFALQFFDGSNKEMKDRFQKLTERSESLINFYQEFVQLAENLGLEDNLGIYLLYADIINKKLSTEEFREITDTESREQWVYTTPADKFKQSIPTHWTFSADCDGIIEVVCMQMCSNKTGTYHDRVHHKLG</sequence>
<reference evidence="1" key="1">
    <citation type="submission" date="2021-02" db="EMBL/GenBank/DDBJ databases">
        <authorList>
            <person name="Nowell W R."/>
        </authorList>
    </citation>
    <scope>NUCLEOTIDE SEQUENCE</scope>
</reference>
<dbReference type="Proteomes" id="UP000663860">
    <property type="component" value="Unassembled WGS sequence"/>
</dbReference>
<dbReference type="EMBL" id="CAJOBB010006255">
    <property type="protein sequence ID" value="CAF4155629.1"/>
    <property type="molecule type" value="Genomic_DNA"/>
</dbReference>
<accession>A0A815PVX2</accession>
<dbReference type="Proteomes" id="UP000663868">
    <property type="component" value="Unassembled WGS sequence"/>
</dbReference>
<gene>
    <name evidence="1" type="ORF">IZO911_LOCUS42591</name>
    <name evidence="2" type="ORF">KXQ929_LOCUS37514</name>
</gene>
<comment type="caution">
    <text evidence="1">The sequence shown here is derived from an EMBL/GenBank/DDBJ whole genome shotgun (WGS) entry which is preliminary data.</text>
</comment>
<evidence type="ECO:0000313" key="3">
    <source>
        <dbReference type="Proteomes" id="UP000663860"/>
    </source>
</evidence>
<dbReference type="AlphaFoldDB" id="A0A815PVX2"/>
<evidence type="ECO:0000313" key="2">
    <source>
        <dbReference type="EMBL" id="CAF4155629.1"/>
    </source>
</evidence>
<name>A0A815PVX2_9BILA</name>
<proteinExistence type="predicted"/>